<evidence type="ECO:0000256" key="6">
    <source>
        <dbReference type="SAM" id="Phobius"/>
    </source>
</evidence>
<gene>
    <name evidence="8" type="ORF">AB4Y30_12900</name>
</gene>
<dbReference type="EMBL" id="CP162599">
    <property type="protein sequence ID" value="XDK31920.1"/>
    <property type="molecule type" value="Genomic_DNA"/>
</dbReference>
<evidence type="ECO:0000313" key="8">
    <source>
        <dbReference type="EMBL" id="XDK31920.1"/>
    </source>
</evidence>
<dbReference type="Pfam" id="PF03176">
    <property type="entry name" value="MMPL"/>
    <property type="match status" value="2"/>
</dbReference>
<feature type="transmembrane region" description="Helical" evidence="6">
    <location>
        <begin position="12"/>
        <end position="33"/>
    </location>
</feature>
<feature type="transmembrane region" description="Helical" evidence="6">
    <location>
        <begin position="585"/>
        <end position="609"/>
    </location>
</feature>
<accession>A0AB39HMY4</accession>
<dbReference type="PANTHER" id="PTHR33406">
    <property type="entry name" value="MEMBRANE PROTEIN MJ1562-RELATED"/>
    <property type="match status" value="1"/>
</dbReference>
<evidence type="ECO:0000256" key="5">
    <source>
        <dbReference type="ARBA" id="ARBA00023136"/>
    </source>
</evidence>
<dbReference type="GO" id="GO:0005886">
    <property type="term" value="C:plasma membrane"/>
    <property type="evidence" value="ECO:0007669"/>
    <property type="project" value="UniProtKB-SubCell"/>
</dbReference>
<protein>
    <submittedName>
        <fullName evidence="8">MMPL family transporter</fullName>
    </submittedName>
</protein>
<feature type="transmembrane region" description="Helical" evidence="6">
    <location>
        <begin position="159"/>
        <end position="178"/>
    </location>
</feature>
<feature type="transmembrane region" description="Helical" evidence="6">
    <location>
        <begin position="630"/>
        <end position="653"/>
    </location>
</feature>
<feature type="transmembrane region" description="Helical" evidence="6">
    <location>
        <begin position="344"/>
        <end position="362"/>
    </location>
</feature>
<keyword evidence="4 6" id="KW-1133">Transmembrane helix</keyword>
<evidence type="ECO:0000256" key="4">
    <source>
        <dbReference type="ARBA" id="ARBA00022989"/>
    </source>
</evidence>
<sequence>MSKFTQIVINRYKWIILVWLVFIILMGILAIRLPSMLQGDGFEMDGEYAEVTEMTSEQFSMPVESMFLVFEDVEDGLIEDVLKEVDDLDLTSSIESPLENSDLYKEHLSYALLHFDDQDADMSAIVTEIREAIADENGITLTGSSAITQDINTASQRDLIVAEAIGLPIAIIVLLVAFGTIVASLVPIIIGVSAVVSTFGIMTWIGAEVNLSIFVLNIIPMLVLALSIDFALLFISRYREEKKNHSIESAVATTIQTAGRSILFSAFCVFIGLGALLFIQVDIFQSIAIGGMVVVSMAVLNSLTLLPAVLLLLGDKIDKWQVLKLKKNGASRWRTFANGVIKRPVIITISALVLLGIAIIPIKNMDVSIPQMDSLPASYDSRQAFEAVDEEFGLDEETMVYLIADRDGGWDNKEGYEEILEWESYLQEDELVGEVGTIYSVSEIDSVEAWEQTWESPMQEQLLPIWETFVQDDHLFIPVTLRVPGQSDEAQDWVREIKDNPIDKEILAGGVARFNQEIFDEIFDKIWIVLSSIIITTFIVLMIAFRSVLIPLKAIMMNIIGLGATFGILVYIFQYGHFGMEAGTIALIIPVIVFSLVFGLSMDYEVFLISRIQEEYAKTLNNDHATVEGLAITSKIITSAALIMIVLTGAFAFTDVMPVKQIGVGIAIAIAIDATIIRLMLVPSLMKLFGKWNWWMPFRKGRYQAGLPKQID</sequence>
<dbReference type="SUPFAM" id="SSF82866">
    <property type="entry name" value="Multidrug efflux transporter AcrB transmembrane domain"/>
    <property type="match status" value="2"/>
</dbReference>
<dbReference type="InterPro" id="IPR000731">
    <property type="entry name" value="SSD"/>
</dbReference>
<dbReference type="PROSITE" id="PS50156">
    <property type="entry name" value="SSD"/>
    <property type="match status" value="1"/>
</dbReference>
<feature type="transmembrane region" description="Helical" evidence="6">
    <location>
        <begin position="659"/>
        <end position="681"/>
    </location>
</feature>
<reference evidence="8" key="1">
    <citation type="submission" date="2024-07" db="EMBL/GenBank/DDBJ databases">
        <title>Halotolerant mesophilic bacterium Ornithinibacillus sp. 4-3, sp. nov., isolated from soil.</title>
        <authorList>
            <person name="Sidarenka A.V."/>
            <person name="Guliayeva D.E."/>
            <person name="Leanovich S.I."/>
            <person name="Hileuskaya K.S."/>
            <person name="Akhremchuk A.E."/>
            <person name="Sikolenko M.A."/>
            <person name="Valentovich L.N."/>
        </authorList>
    </citation>
    <scope>NUCLEOTIDE SEQUENCE</scope>
    <source>
        <strain evidence="8">4-3</strain>
    </source>
</reference>
<feature type="transmembrane region" description="Helical" evidence="6">
    <location>
        <begin position="526"/>
        <end position="545"/>
    </location>
</feature>
<feature type="transmembrane region" description="Helical" evidence="6">
    <location>
        <begin position="552"/>
        <end position="573"/>
    </location>
</feature>
<keyword evidence="5 6" id="KW-0472">Membrane</keyword>
<feature type="transmembrane region" description="Helical" evidence="6">
    <location>
        <begin position="185"/>
        <end position="207"/>
    </location>
</feature>
<feature type="domain" description="SSD" evidence="7">
    <location>
        <begin position="184"/>
        <end position="312"/>
    </location>
</feature>
<name>A0AB39HMY4_9BACI</name>
<evidence type="ECO:0000256" key="1">
    <source>
        <dbReference type="ARBA" id="ARBA00004651"/>
    </source>
</evidence>
<dbReference type="RefSeq" id="WP_368652644.1">
    <property type="nucleotide sequence ID" value="NZ_CP162599.1"/>
</dbReference>
<evidence type="ECO:0000256" key="3">
    <source>
        <dbReference type="ARBA" id="ARBA00022692"/>
    </source>
</evidence>
<dbReference type="PANTHER" id="PTHR33406:SF13">
    <property type="entry name" value="MEMBRANE PROTEIN YDFJ"/>
    <property type="match status" value="1"/>
</dbReference>
<feature type="transmembrane region" description="Helical" evidence="6">
    <location>
        <begin position="213"/>
        <end position="235"/>
    </location>
</feature>
<dbReference type="InterPro" id="IPR050545">
    <property type="entry name" value="Mycobact_MmpL"/>
</dbReference>
<organism evidence="8">
    <name type="scientific">Ornithinibacillus sp. 4-3</name>
    <dbReference type="NCBI Taxonomy" id="3231488"/>
    <lineage>
        <taxon>Bacteria</taxon>
        <taxon>Bacillati</taxon>
        <taxon>Bacillota</taxon>
        <taxon>Bacilli</taxon>
        <taxon>Bacillales</taxon>
        <taxon>Bacillaceae</taxon>
        <taxon>Ornithinibacillus</taxon>
    </lineage>
</organism>
<proteinExistence type="predicted"/>
<keyword evidence="2" id="KW-1003">Cell membrane</keyword>
<comment type="subcellular location">
    <subcellularLocation>
        <location evidence="1">Cell membrane</location>
        <topology evidence="1">Multi-pass membrane protein</topology>
    </subcellularLocation>
</comment>
<dbReference type="Gene3D" id="1.20.1640.10">
    <property type="entry name" value="Multidrug efflux transporter AcrB transmembrane domain"/>
    <property type="match status" value="2"/>
</dbReference>
<dbReference type="InterPro" id="IPR004869">
    <property type="entry name" value="MMPL_dom"/>
</dbReference>
<evidence type="ECO:0000256" key="2">
    <source>
        <dbReference type="ARBA" id="ARBA00022475"/>
    </source>
</evidence>
<feature type="transmembrane region" description="Helical" evidence="6">
    <location>
        <begin position="287"/>
        <end position="314"/>
    </location>
</feature>
<evidence type="ECO:0000259" key="7">
    <source>
        <dbReference type="PROSITE" id="PS50156"/>
    </source>
</evidence>
<keyword evidence="3 6" id="KW-0812">Transmembrane</keyword>
<feature type="transmembrane region" description="Helical" evidence="6">
    <location>
        <begin position="262"/>
        <end position="281"/>
    </location>
</feature>
<dbReference type="AlphaFoldDB" id="A0AB39HMY4"/>